<dbReference type="PANTHER" id="PTHR35457">
    <property type="entry name" value="HEME A SYNTHASE"/>
    <property type="match status" value="1"/>
</dbReference>
<keyword evidence="9 12" id="KW-0472">Membrane</keyword>
<comment type="pathway">
    <text evidence="11">Porphyrin-containing compound metabolism.</text>
</comment>
<dbReference type="RefSeq" id="WP_192029059.1">
    <property type="nucleotide sequence ID" value="NZ_JACYTR010000011.1"/>
</dbReference>
<evidence type="ECO:0000256" key="7">
    <source>
        <dbReference type="ARBA" id="ARBA00023004"/>
    </source>
</evidence>
<keyword evidence="6" id="KW-0560">Oxidoreductase</keyword>
<feature type="transmembrane region" description="Helical" evidence="12">
    <location>
        <begin position="129"/>
        <end position="147"/>
    </location>
</feature>
<dbReference type="Proteomes" id="UP000613768">
    <property type="component" value="Unassembled WGS sequence"/>
</dbReference>
<feature type="transmembrane region" description="Helical" evidence="12">
    <location>
        <begin position="159"/>
        <end position="180"/>
    </location>
</feature>
<dbReference type="AlphaFoldDB" id="A0AAW3ZLC1"/>
<dbReference type="PANTHER" id="PTHR35457:SF1">
    <property type="entry name" value="HEME A SYNTHASE"/>
    <property type="match status" value="1"/>
</dbReference>
<evidence type="ECO:0000256" key="12">
    <source>
        <dbReference type="SAM" id="Phobius"/>
    </source>
</evidence>
<name>A0AAW3ZLC1_9GAMM</name>
<dbReference type="GO" id="GO:0006784">
    <property type="term" value="P:heme A biosynthetic process"/>
    <property type="evidence" value="ECO:0007669"/>
    <property type="project" value="InterPro"/>
</dbReference>
<organism evidence="13 14">
    <name type="scientific">Pseudomarimonas arenosa</name>
    <dbReference type="NCBI Taxonomy" id="2774145"/>
    <lineage>
        <taxon>Bacteria</taxon>
        <taxon>Pseudomonadati</taxon>
        <taxon>Pseudomonadota</taxon>
        <taxon>Gammaproteobacteria</taxon>
        <taxon>Lysobacterales</taxon>
        <taxon>Lysobacteraceae</taxon>
        <taxon>Pseudomarimonas</taxon>
    </lineage>
</organism>
<evidence type="ECO:0000256" key="9">
    <source>
        <dbReference type="ARBA" id="ARBA00023136"/>
    </source>
</evidence>
<dbReference type="InterPro" id="IPR003780">
    <property type="entry name" value="COX15/CtaA_fam"/>
</dbReference>
<feature type="transmembrane region" description="Helical" evidence="12">
    <location>
        <begin position="12"/>
        <end position="31"/>
    </location>
</feature>
<reference evidence="13 14" key="1">
    <citation type="submission" date="2020-09" db="EMBL/GenBank/DDBJ databases">
        <title>Pseudoxanthomonas sp. CAU 1598 isolated from sand of Yaerae Beach.</title>
        <authorList>
            <person name="Kim W."/>
        </authorList>
    </citation>
    <scope>NUCLEOTIDE SEQUENCE [LARGE SCALE GENOMIC DNA]</scope>
    <source>
        <strain evidence="13 14">CAU 1598</strain>
    </source>
</reference>
<evidence type="ECO:0000313" key="13">
    <source>
        <dbReference type="EMBL" id="MBD8525715.1"/>
    </source>
</evidence>
<feature type="transmembrane region" description="Helical" evidence="12">
    <location>
        <begin position="186"/>
        <end position="204"/>
    </location>
</feature>
<keyword evidence="10" id="KW-1015">Disulfide bond</keyword>
<keyword evidence="3 12" id="KW-0812">Transmembrane</keyword>
<keyword evidence="14" id="KW-1185">Reference proteome</keyword>
<evidence type="ECO:0000313" key="14">
    <source>
        <dbReference type="Proteomes" id="UP000613768"/>
    </source>
</evidence>
<dbReference type="GO" id="GO:0046872">
    <property type="term" value="F:metal ion binding"/>
    <property type="evidence" value="ECO:0007669"/>
    <property type="project" value="UniProtKB-KW"/>
</dbReference>
<evidence type="ECO:0000256" key="4">
    <source>
        <dbReference type="ARBA" id="ARBA00022723"/>
    </source>
</evidence>
<keyword evidence="7" id="KW-0408">Iron</keyword>
<protein>
    <submittedName>
        <fullName evidence="13">COX15/CtaA family protein</fullName>
    </submittedName>
</protein>
<dbReference type="GO" id="GO:0016020">
    <property type="term" value="C:membrane"/>
    <property type="evidence" value="ECO:0007669"/>
    <property type="project" value="UniProtKB-SubCell"/>
</dbReference>
<evidence type="ECO:0000256" key="2">
    <source>
        <dbReference type="ARBA" id="ARBA00022475"/>
    </source>
</evidence>
<feature type="transmembrane region" description="Helical" evidence="12">
    <location>
        <begin position="353"/>
        <end position="373"/>
    </location>
</feature>
<keyword evidence="8" id="KW-0350">Heme biosynthesis</keyword>
<evidence type="ECO:0000256" key="11">
    <source>
        <dbReference type="ARBA" id="ARBA00023444"/>
    </source>
</evidence>
<feature type="transmembrane region" description="Helical" evidence="12">
    <location>
        <begin position="79"/>
        <end position="97"/>
    </location>
</feature>
<dbReference type="GO" id="GO:0016491">
    <property type="term" value="F:oxidoreductase activity"/>
    <property type="evidence" value="ECO:0007669"/>
    <property type="project" value="UniProtKB-KW"/>
</dbReference>
<keyword evidence="4" id="KW-0479">Metal-binding</keyword>
<dbReference type="Pfam" id="PF02628">
    <property type="entry name" value="COX15-CtaA"/>
    <property type="match status" value="1"/>
</dbReference>
<feature type="transmembrane region" description="Helical" evidence="12">
    <location>
        <begin position="104"/>
        <end position="123"/>
    </location>
</feature>
<feature type="transmembrane region" description="Helical" evidence="12">
    <location>
        <begin position="224"/>
        <end position="242"/>
    </location>
</feature>
<feature type="transmembrane region" description="Helical" evidence="12">
    <location>
        <begin position="327"/>
        <end position="347"/>
    </location>
</feature>
<sequence length="381" mass="41360">MISPHRHFHRLAWAASLLALVVIVFGGFVRLSHAGLSCPDWPTCYGKATWPVHDHEVDHANEAFPQRAVEVGKAWREQVHRHLAATLGLMVLGLAMLAARHRPWGRASVMAAVALIAPAIPLYMSGHYAWSAVLTVAGELILLIQALRWSNQDFSRISVLLLMVIVFQATLGLWTVSWLLKPIVVMAHLLGGLLTFSLLIWTAWRSTPARANLVTGHASKLKRLVAVGIALVTVQIALGGWTSSNYAALACGSDFPTCSGQWWPATDFEEGFVLWRGIGVDYEGGVLDGPARTAIHLSHRLFSLLVFGHLLFLALRLRRSVGVGAWGWALGLALGLQMALGISNVIYGLPLAVATAHLAGAALLLFILVTLIARLRPPREA</sequence>
<keyword evidence="5 12" id="KW-1133">Transmembrane helix</keyword>
<comment type="subcellular location">
    <subcellularLocation>
        <location evidence="1">Membrane</location>
        <topology evidence="1">Multi-pass membrane protein</topology>
    </subcellularLocation>
</comment>
<accession>A0AAW3ZLC1</accession>
<evidence type="ECO:0000256" key="8">
    <source>
        <dbReference type="ARBA" id="ARBA00023133"/>
    </source>
</evidence>
<comment type="caution">
    <text evidence="13">The sequence shown here is derived from an EMBL/GenBank/DDBJ whole genome shotgun (WGS) entry which is preliminary data.</text>
</comment>
<keyword evidence="2" id="KW-1003">Cell membrane</keyword>
<evidence type="ECO:0000256" key="1">
    <source>
        <dbReference type="ARBA" id="ARBA00004141"/>
    </source>
</evidence>
<dbReference type="EMBL" id="JACYTR010000011">
    <property type="protein sequence ID" value="MBD8525715.1"/>
    <property type="molecule type" value="Genomic_DNA"/>
</dbReference>
<feature type="transmembrane region" description="Helical" evidence="12">
    <location>
        <begin position="297"/>
        <end position="315"/>
    </location>
</feature>
<evidence type="ECO:0000256" key="10">
    <source>
        <dbReference type="ARBA" id="ARBA00023157"/>
    </source>
</evidence>
<evidence type="ECO:0000256" key="3">
    <source>
        <dbReference type="ARBA" id="ARBA00022692"/>
    </source>
</evidence>
<dbReference type="InterPro" id="IPR050450">
    <property type="entry name" value="COX15/CtaA_HemeA_synthase"/>
</dbReference>
<proteinExistence type="predicted"/>
<evidence type="ECO:0000256" key="6">
    <source>
        <dbReference type="ARBA" id="ARBA00023002"/>
    </source>
</evidence>
<evidence type="ECO:0000256" key="5">
    <source>
        <dbReference type="ARBA" id="ARBA00022989"/>
    </source>
</evidence>
<gene>
    <name evidence="13" type="ORF">IFO71_08160</name>
</gene>